<organism evidence="1 2">
    <name type="scientific">Pistacia integerrima</name>
    <dbReference type="NCBI Taxonomy" id="434235"/>
    <lineage>
        <taxon>Eukaryota</taxon>
        <taxon>Viridiplantae</taxon>
        <taxon>Streptophyta</taxon>
        <taxon>Embryophyta</taxon>
        <taxon>Tracheophyta</taxon>
        <taxon>Spermatophyta</taxon>
        <taxon>Magnoliopsida</taxon>
        <taxon>eudicotyledons</taxon>
        <taxon>Gunneridae</taxon>
        <taxon>Pentapetalae</taxon>
        <taxon>rosids</taxon>
        <taxon>malvids</taxon>
        <taxon>Sapindales</taxon>
        <taxon>Anacardiaceae</taxon>
        <taxon>Pistacia</taxon>
    </lineage>
</organism>
<accession>A0ACC0YIN3</accession>
<protein>
    <submittedName>
        <fullName evidence="1">Uncharacterized protein</fullName>
    </submittedName>
</protein>
<evidence type="ECO:0000313" key="1">
    <source>
        <dbReference type="EMBL" id="KAJ0035992.1"/>
    </source>
</evidence>
<gene>
    <name evidence="1" type="ORF">Pint_25319</name>
</gene>
<comment type="caution">
    <text evidence="1">The sequence shown here is derived from an EMBL/GenBank/DDBJ whole genome shotgun (WGS) entry which is preliminary data.</text>
</comment>
<keyword evidence="2" id="KW-1185">Reference proteome</keyword>
<reference evidence="2" key="1">
    <citation type="journal article" date="2023" name="G3 (Bethesda)">
        <title>Genome assembly and association tests identify interacting loci associated with vigor, precocity, and sex in interspecific pistachio rootstocks.</title>
        <authorList>
            <person name="Palmer W."/>
            <person name="Jacygrad E."/>
            <person name="Sagayaradj S."/>
            <person name="Cavanaugh K."/>
            <person name="Han R."/>
            <person name="Bertier L."/>
            <person name="Beede B."/>
            <person name="Kafkas S."/>
            <person name="Golino D."/>
            <person name="Preece J."/>
            <person name="Michelmore R."/>
        </authorList>
    </citation>
    <scope>NUCLEOTIDE SEQUENCE [LARGE SCALE GENOMIC DNA]</scope>
</reference>
<sequence>MILWTLCNFTVGWQSCLQVGLSGKVQNTPRISCVFAETVFGYSDSHTLAITSFGLPRSTTHHSPCYAWPPNCVA</sequence>
<name>A0ACC0YIN3_9ROSI</name>
<dbReference type="Proteomes" id="UP001163603">
    <property type="component" value="Chromosome 7"/>
</dbReference>
<dbReference type="EMBL" id="CM047742">
    <property type="protein sequence ID" value="KAJ0035992.1"/>
    <property type="molecule type" value="Genomic_DNA"/>
</dbReference>
<evidence type="ECO:0000313" key="2">
    <source>
        <dbReference type="Proteomes" id="UP001163603"/>
    </source>
</evidence>
<proteinExistence type="predicted"/>